<dbReference type="PROSITE" id="PS00922">
    <property type="entry name" value="TRANSGLYCOSYLASE"/>
    <property type="match status" value="1"/>
</dbReference>
<dbReference type="SMART" id="SM00062">
    <property type="entry name" value="PBPb"/>
    <property type="match status" value="1"/>
</dbReference>
<protein>
    <submittedName>
        <fullName evidence="9">Membrane-bound lytic murein transglycosylase F</fullName>
    </submittedName>
</protein>
<dbReference type="EMBL" id="UOFL01000159">
    <property type="protein sequence ID" value="VAW78612.1"/>
    <property type="molecule type" value="Genomic_DNA"/>
</dbReference>
<evidence type="ECO:0000256" key="1">
    <source>
        <dbReference type="ARBA" id="ARBA00004339"/>
    </source>
</evidence>
<keyword evidence="2" id="KW-0732">Signal</keyword>
<dbReference type="PANTHER" id="PTHR35936:SF32">
    <property type="entry name" value="MEMBRANE-BOUND LYTIC MUREIN TRANSGLYCOSYLASE F"/>
    <property type="match status" value="1"/>
</dbReference>
<evidence type="ECO:0000256" key="6">
    <source>
        <dbReference type="ARBA" id="ARBA00023316"/>
    </source>
</evidence>
<evidence type="ECO:0000313" key="9">
    <source>
        <dbReference type="EMBL" id="VAW78612.1"/>
    </source>
</evidence>
<gene>
    <name evidence="9" type="ORF">MNBD_GAMMA12-3171</name>
</gene>
<dbReference type="Gene3D" id="1.10.530.10">
    <property type="match status" value="1"/>
</dbReference>
<dbReference type="Pfam" id="PF00497">
    <property type="entry name" value="SBP_bac_3"/>
    <property type="match status" value="1"/>
</dbReference>
<sequence length="499" mass="58020">MFKTITTSVKIRTALLMLLALSMVFIAVSCSDQSDNSLTRVKQRGYLIVVTRNSPTTYYHGPSGQMGLEFELASRFARSLGVRLRLKVPDSYKDILPMINDGKGDLAAAGLPMTKKGKTLVRYGPIYQQITQQVVYRLGTRRPRSLKHLYNSRLMIKSGSAHAERLRVLQLQHKNLKFKESADTETEELMHQVWNKKLDYTIADSNEIATMQRFFPQLRVAFNLNQKDSRDRTLKQKLAWAFPRQGDNSLYRAAQRFFTKLRDTGELKQLLDRYYGHTESFNYFQITTYHRHIKERLPKYKIYFKRAAKRYNLDWRLLAAVGYQESHWNAKALSPTGVRGLMMLTMATAKQMKIKDRRDPLQSIRGGAKYLRRMKRKIAIQVSDPDRTWFALASYNVGRLHLEDAMTLTRGRGGDPYKWIDVSRTLPLLTKKKWYSKTRYGYARGYEPVLYVANIRRFYDLLVRYEAQQNTITSNPKVSTATAKTTMRKRPKKGTVTKK</sequence>
<dbReference type="GO" id="GO:0009253">
    <property type="term" value="P:peptidoglycan catabolic process"/>
    <property type="evidence" value="ECO:0007669"/>
    <property type="project" value="TreeGrafter"/>
</dbReference>
<accession>A0A3B0YTK1</accession>
<dbReference type="GO" id="GO:0009279">
    <property type="term" value="C:cell outer membrane"/>
    <property type="evidence" value="ECO:0007669"/>
    <property type="project" value="UniProtKB-SubCell"/>
</dbReference>
<keyword evidence="4" id="KW-0998">Cell outer membrane</keyword>
<dbReference type="Pfam" id="PF01464">
    <property type="entry name" value="SLT"/>
    <property type="match status" value="1"/>
</dbReference>
<evidence type="ECO:0000256" key="5">
    <source>
        <dbReference type="ARBA" id="ARBA00023239"/>
    </source>
</evidence>
<dbReference type="Gene3D" id="3.40.190.10">
    <property type="entry name" value="Periplasmic binding protein-like II"/>
    <property type="match status" value="2"/>
</dbReference>
<evidence type="ECO:0000256" key="4">
    <source>
        <dbReference type="ARBA" id="ARBA00023237"/>
    </source>
</evidence>
<dbReference type="PANTHER" id="PTHR35936">
    <property type="entry name" value="MEMBRANE-BOUND LYTIC MUREIN TRANSGLYCOSYLASE F"/>
    <property type="match status" value="1"/>
</dbReference>
<proteinExistence type="inferred from homology"/>
<dbReference type="NCBIfam" id="NF008112">
    <property type="entry name" value="PRK10859.1"/>
    <property type="match status" value="1"/>
</dbReference>
<keyword evidence="3" id="KW-0472">Membrane</keyword>
<feature type="domain" description="Solute-binding protein family 3/N-terminal" evidence="8">
    <location>
        <begin position="46"/>
        <end position="278"/>
    </location>
</feature>
<reference evidence="9" key="1">
    <citation type="submission" date="2018-06" db="EMBL/GenBank/DDBJ databases">
        <authorList>
            <person name="Zhirakovskaya E."/>
        </authorList>
    </citation>
    <scope>NUCLEOTIDE SEQUENCE</scope>
</reference>
<evidence type="ECO:0000259" key="8">
    <source>
        <dbReference type="SMART" id="SM00062"/>
    </source>
</evidence>
<dbReference type="AlphaFoldDB" id="A0A3B0YTK1"/>
<dbReference type="HAMAP" id="MF_02016">
    <property type="entry name" value="MltF"/>
    <property type="match status" value="1"/>
</dbReference>
<organism evidence="9">
    <name type="scientific">hydrothermal vent metagenome</name>
    <dbReference type="NCBI Taxonomy" id="652676"/>
    <lineage>
        <taxon>unclassified sequences</taxon>
        <taxon>metagenomes</taxon>
        <taxon>ecological metagenomes</taxon>
    </lineage>
</organism>
<evidence type="ECO:0000256" key="7">
    <source>
        <dbReference type="SAM" id="MobiDB-lite"/>
    </source>
</evidence>
<dbReference type="InterPro" id="IPR000189">
    <property type="entry name" value="Transglyc_AS"/>
</dbReference>
<evidence type="ECO:0000256" key="2">
    <source>
        <dbReference type="ARBA" id="ARBA00022729"/>
    </source>
</evidence>
<feature type="compositionally biased region" description="Basic residues" evidence="7">
    <location>
        <begin position="486"/>
        <end position="499"/>
    </location>
</feature>
<evidence type="ECO:0000256" key="3">
    <source>
        <dbReference type="ARBA" id="ARBA00023136"/>
    </source>
</evidence>
<dbReference type="InterPro" id="IPR023346">
    <property type="entry name" value="Lysozyme-like_dom_sf"/>
</dbReference>
<dbReference type="SUPFAM" id="SSF53955">
    <property type="entry name" value="Lysozyme-like"/>
    <property type="match status" value="1"/>
</dbReference>
<keyword evidence="5" id="KW-0456">Lyase</keyword>
<dbReference type="PROSITE" id="PS51257">
    <property type="entry name" value="PROKAR_LIPOPROTEIN"/>
    <property type="match status" value="1"/>
</dbReference>
<feature type="region of interest" description="Disordered" evidence="7">
    <location>
        <begin position="474"/>
        <end position="499"/>
    </location>
</feature>
<dbReference type="InterPro" id="IPR001638">
    <property type="entry name" value="Solute-binding_3/MltF_N"/>
</dbReference>
<dbReference type="SUPFAM" id="SSF53850">
    <property type="entry name" value="Periplasmic binding protein-like II"/>
    <property type="match status" value="1"/>
</dbReference>
<dbReference type="CDD" id="cd13403">
    <property type="entry name" value="MLTF-like"/>
    <property type="match status" value="1"/>
</dbReference>
<dbReference type="CDD" id="cd01009">
    <property type="entry name" value="PBP2_YfhD_N"/>
    <property type="match status" value="1"/>
</dbReference>
<name>A0A3B0YTK1_9ZZZZ</name>
<dbReference type="GO" id="GO:0071555">
    <property type="term" value="P:cell wall organization"/>
    <property type="evidence" value="ECO:0007669"/>
    <property type="project" value="UniProtKB-KW"/>
</dbReference>
<keyword evidence="6" id="KW-0961">Cell wall biogenesis/degradation</keyword>
<dbReference type="InterPro" id="IPR008258">
    <property type="entry name" value="Transglycosylase_SLT_dom_1"/>
</dbReference>
<comment type="subcellular location">
    <subcellularLocation>
        <location evidence="1">Cell outer membrane</location>
        <topology evidence="1">Peripheral membrane protein</topology>
    </subcellularLocation>
</comment>
<feature type="compositionally biased region" description="Polar residues" evidence="7">
    <location>
        <begin position="474"/>
        <end position="485"/>
    </location>
</feature>
<dbReference type="InterPro" id="IPR023703">
    <property type="entry name" value="MltF"/>
</dbReference>
<dbReference type="GO" id="GO:0008933">
    <property type="term" value="F:peptidoglycan lytic transglycosylase activity"/>
    <property type="evidence" value="ECO:0007669"/>
    <property type="project" value="InterPro"/>
</dbReference>